<accession>A0A510HE29</accession>
<dbReference type="Gene3D" id="3.30.70.100">
    <property type="match status" value="1"/>
</dbReference>
<dbReference type="InterPro" id="IPR010920">
    <property type="entry name" value="LSM_dom_sf"/>
</dbReference>
<dbReference type="Pfam" id="PF00924">
    <property type="entry name" value="MS_channel_2nd"/>
    <property type="match status" value="1"/>
</dbReference>
<dbReference type="InterPro" id="IPR049278">
    <property type="entry name" value="MS_channel_C"/>
</dbReference>
<feature type="domain" description="Mechanosensitive ion channel MscS C-terminal" evidence="9">
    <location>
        <begin position="199"/>
        <end position="279"/>
    </location>
</feature>
<feature type="domain" description="Mechanosensitive ion channel MscS" evidence="8">
    <location>
        <begin position="123"/>
        <end position="188"/>
    </location>
</feature>
<dbReference type="Proteomes" id="UP000318065">
    <property type="component" value="Chromosome"/>
</dbReference>
<dbReference type="SUPFAM" id="SSF50182">
    <property type="entry name" value="Sm-like ribonucleoproteins"/>
    <property type="match status" value="1"/>
</dbReference>
<dbReference type="RefSeq" id="WP_143526347.1">
    <property type="nucleotide sequence ID" value="NZ_AP019791.1"/>
</dbReference>
<evidence type="ECO:0000259" key="9">
    <source>
        <dbReference type="Pfam" id="PF21082"/>
    </source>
</evidence>
<reference evidence="10" key="1">
    <citation type="journal article" date="2019" name="Microbiol. Resour. Announc.">
        <title>Complete Genome Sequence of Rubrobacter xylanophilus Strain AA3-22, Isolated from Arima Onsen in Japan.</title>
        <authorList>
            <person name="Tomariguchi N."/>
            <person name="Miyazaki K."/>
        </authorList>
    </citation>
    <scope>NUCLEOTIDE SEQUENCE [LARGE SCALE GENOMIC DNA]</scope>
    <source>
        <strain evidence="10">AA3-22</strain>
    </source>
</reference>
<evidence type="ECO:0000259" key="8">
    <source>
        <dbReference type="Pfam" id="PF00924"/>
    </source>
</evidence>
<dbReference type="PANTHER" id="PTHR30221">
    <property type="entry name" value="SMALL-CONDUCTANCE MECHANOSENSITIVE CHANNEL"/>
    <property type="match status" value="1"/>
</dbReference>
<dbReference type="AlphaFoldDB" id="A0A510HE29"/>
<evidence type="ECO:0000256" key="5">
    <source>
        <dbReference type="ARBA" id="ARBA00022989"/>
    </source>
</evidence>
<evidence type="ECO:0000256" key="7">
    <source>
        <dbReference type="SAM" id="Phobius"/>
    </source>
</evidence>
<feature type="transmembrane region" description="Helical" evidence="7">
    <location>
        <begin position="76"/>
        <end position="96"/>
    </location>
</feature>
<dbReference type="InterPro" id="IPR045275">
    <property type="entry name" value="MscS_archaea/bacteria_type"/>
</dbReference>
<keyword evidence="5 7" id="KW-1133">Transmembrane helix</keyword>
<comment type="subcellular location">
    <subcellularLocation>
        <location evidence="1">Cell membrane</location>
        <topology evidence="1">Multi-pass membrane protein</topology>
    </subcellularLocation>
</comment>
<protein>
    <recommendedName>
        <fullName evidence="12">MscS Mechanosensitive ion channel</fullName>
    </recommendedName>
</protein>
<dbReference type="InterPro" id="IPR006685">
    <property type="entry name" value="MscS_channel_2nd"/>
</dbReference>
<evidence type="ECO:0000313" key="11">
    <source>
        <dbReference type="Proteomes" id="UP000318065"/>
    </source>
</evidence>
<sequence>MLPVFDSMFILQDGAGVVDALRESFNAFAREAALQAPRLLAALLVFAAFLVLALVVRRVVKAAVGRAPMALRIRLLVVRLAFFSVLTLGIVAFLGVATGASVGRLFTGFGLLSVGLGFALKSPLENMFSGILTILFSPFRIGDEIEVNGYAGRVETISIHDTILRTFDGKRIAIPNAEVYLNAITNQTAYPDRRYDVLVGIHYDDDLRKALEIARHVLAETEGVRSLPQPLVLVGELGESSVNLILRFWSDPTMQNQFRIVSEVTANVKLAFDEAGITIPFPIRTLHIPKEDEKAAGELRVRTIVENGGKGDRETTGP</sequence>
<evidence type="ECO:0000256" key="2">
    <source>
        <dbReference type="ARBA" id="ARBA00008017"/>
    </source>
</evidence>
<name>A0A510HE29_9ACTN</name>
<evidence type="ECO:0000256" key="6">
    <source>
        <dbReference type="ARBA" id="ARBA00023136"/>
    </source>
</evidence>
<dbReference type="EMBL" id="AP019791">
    <property type="protein sequence ID" value="BBL78176.1"/>
    <property type="molecule type" value="Genomic_DNA"/>
</dbReference>
<evidence type="ECO:0008006" key="12">
    <source>
        <dbReference type="Google" id="ProtNLM"/>
    </source>
</evidence>
<keyword evidence="6 7" id="KW-0472">Membrane</keyword>
<dbReference type="Gene3D" id="1.10.287.1260">
    <property type="match status" value="1"/>
</dbReference>
<dbReference type="GO" id="GO:0008381">
    <property type="term" value="F:mechanosensitive monoatomic ion channel activity"/>
    <property type="evidence" value="ECO:0007669"/>
    <property type="project" value="InterPro"/>
</dbReference>
<dbReference type="InterPro" id="IPR011066">
    <property type="entry name" value="MscS_channel_C_sf"/>
</dbReference>
<organism evidence="10 11">
    <name type="scientific">Rubrobacter xylanophilus</name>
    <dbReference type="NCBI Taxonomy" id="49319"/>
    <lineage>
        <taxon>Bacteria</taxon>
        <taxon>Bacillati</taxon>
        <taxon>Actinomycetota</taxon>
        <taxon>Rubrobacteria</taxon>
        <taxon>Rubrobacterales</taxon>
        <taxon>Rubrobacteraceae</taxon>
        <taxon>Rubrobacter</taxon>
    </lineage>
</organism>
<dbReference type="Gene3D" id="2.30.30.60">
    <property type="match status" value="1"/>
</dbReference>
<dbReference type="SUPFAM" id="SSF82689">
    <property type="entry name" value="Mechanosensitive channel protein MscS (YggB), C-terminal domain"/>
    <property type="match status" value="1"/>
</dbReference>
<dbReference type="OrthoDB" id="4638917at2"/>
<dbReference type="InterPro" id="IPR023408">
    <property type="entry name" value="MscS_beta-dom_sf"/>
</dbReference>
<keyword evidence="11" id="KW-1185">Reference proteome</keyword>
<comment type="similarity">
    <text evidence="2">Belongs to the MscS (TC 1.A.23) family.</text>
</comment>
<evidence type="ECO:0000313" key="10">
    <source>
        <dbReference type="EMBL" id="BBL78176.1"/>
    </source>
</evidence>
<dbReference type="Pfam" id="PF21082">
    <property type="entry name" value="MS_channel_3rd"/>
    <property type="match status" value="1"/>
</dbReference>
<evidence type="ECO:0000256" key="3">
    <source>
        <dbReference type="ARBA" id="ARBA00022475"/>
    </source>
</evidence>
<gene>
    <name evidence="10" type="ORF">RxyAA322_00300</name>
</gene>
<evidence type="ECO:0000256" key="4">
    <source>
        <dbReference type="ARBA" id="ARBA00022692"/>
    </source>
</evidence>
<feature type="transmembrane region" description="Helical" evidence="7">
    <location>
        <begin position="39"/>
        <end position="56"/>
    </location>
</feature>
<evidence type="ECO:0000256" key="1">
    <source>
        <dbReference type="ARBA" id="ARBA00004651"/>
    </source>
</evidence>
<keyword evidence="3" id="KW-1003">Cell membrane</keyword>
<keyword evidence="4 7" id="KW-0812">Transmembrane</keyword>
<dbReference type="PANTHER" id="PTHR30221:SF1">
    <property type="entry name" value="SMALL-CONDUCTANCE MECHANOSENSITIVE CHANNEL"/>
    <property type="match status" value="1"/>
</dbReference>
<proteinExistence type="inferred from homology"/>
<dbReference type="GO" id="GO:0005886">
    <property type="term" value="C:plasma membrane"/>
    <property type="evidence" value="ECO:0007669"/>
    <property type="project" value="UniProtKB-SubCell"/>
</dbReference>